<evidence type="ECO:0000256" key="10">
    <source>
        <dbReference type="ARBA" id="ARBA00023159"/>
    </source>
</evidence>
<accession>A0AAN8EUV2</accession>
<feature type="region of interest" description="Disordered" evidence="16">
    <location>
        <begin position="1"/>
        <end position="35"/>
    </location>
</feature>
<feature type="region of interest" description="Disordered" evidence="16">
    <location>
        <begin position="187"/>
        <end position="206"/>
    </location>
</feature>
<dbReference type="SMART" id="SM01366">
    <property type="entry name" value="c-clamp"/>
    <property type="match status" value="1"/>
</dbReference>
<dbReference type="PROSITE" id="PS50118">
    <property type="entry name" value="HMG_BOX_2"/>
    <property type="match status" value="1"/>
</dbReference>
<dbReference type="GO" id="GO:1990907">
    <property type="term" value="C:beta-catenin-TCF complex"/>
    <property type="evidence" value="ECO:0007669"/>
    <property type="project" value="TreeGrafter"/>
</dbReference>
<reference evidence="18 19" key="1">
    <citation type="submission" date="2019-10" db="EMBL/GenBank/DDBJ databases">
        <title>Assembly and Annotation for the nematode Trichostrongylus colubriformis.</title>
        <authorList>
            <person name="Martin J."/>
        </authorList>
    </citation>
    <scope>NUCLEOTIDE SEQUENCE [LARGE SCALE GENOMIC DNA]</scope>
    <source>
        <strain evidence="18">G859</strain>
        <tissue evidence="18">Whole worm</tissue>
    </source>
</reference>
<evidence type="ECO:0000259" key="17">
    <source>
        <dbReference type="PROSITE" id="PS50118"/>
    </source>
</evidence>
<dbReference type="SUPFAM" id="SSF47095">
    <property type="entry name" value="HMG-box"/>
    <property type="match status" value="1"/>
</dbReference>
<evidence type="ECO:0000313" key="18">
    <source>
        <dbReference type="EMBL" id="KAK5966457.1"/>
    </source>
</evidence>
<feature type="compositionally biased region" description="Basic and acidic residues" evidence="16">
    <location>
        <begin position="7"/>
        <end position="17"/>
    </location>
</feature>
<dbReference type="GO" id="GO:0060070">
    <property type="term" value="P:canonical Wnt signaling pathway"/>
    <property type="evidence" value="ECO:0007669"/>
    <property type="project" value="TreeGrafter"/>
</dbReference>
<comment type="caution">
    <text evidence="18">The sequence shown here is derived from an EMBL/GenBank/DDBJ whole genome shotgun (WGS) entry which is preliminary data.</text>
</comment>
<evidence type="ECO:0000256" key="13">
    <source>
        <dbReference type="ARBA" id="ARBA00069439"/>
    </source>
</evidence>
<keyword evidence="5" id="KW-0963">Cytoplasm</keyword>
<dbReference type="InterPro" id="IPR009071">
    <property type="entry name" value="HMG_box_dom"/>
</dbReference>
<comment type="subcellular location">
    <subcellularLocation>
        <location evidence="2">Cytoplasm</location>
    </subcellularLocation>
    <subcellularLocation>
        <location evidence="1">Nucleus</location>
    </subcellularLocation>
</comment>
<keyword evidence="8" id="KW-0805">Transcription regulation</keyword>
<dbReference type="InterPro" id="IPR024940">
    <property type="entry name" value="TCF/LEF"/>
</dbReference>
<evidence type="ECO:0000256" key="7">
    <source>
        <dbReference type="ARBA" id="ARBA00022687"/>
    </source>
</evidence>
<keyword evidence="4" id="KW-0217">Developmental protein</keyword>
<evidence type="ECO:0000256" key="2">
    <source>
        <dbReference type="ARBA" id="ARBA00004496"/>
    </source>
</evidence>
<feature type="compositionally biased region" description="Acidic residues" evidence="16">
    <location>
        <begin position="374"/>
        <end position="383"/>
    </location>
</feature>
<feature type="region of interest" description="Disordered" evidence="16">
    <location>
        <begin position="340"/>
        <end position="386"/>
    </location>
</feature>
<evidence type="ECO:0000256" key="16">
    <source>
        <dbReference type="SAM" id="MobiDB-lite"/>
    </source>
</evidence>
<evidence type="ECO:0000313" key="19">
    <source>
        <dbReference type="Proteomes" id="UP001331761"/>
    </source>
</evidence>
<keyword evidence="10" id="KW-0010">Activator</keyword>
<dbReference type="PANTHER" id="PTHR10373:SF38">
    <property type="entry name" value="PROTEIN PANGOLIN, ISOFORM J"/>
    <property type="match status" value="1"/>
</dbReference>
<evidence type="ECO:0000256" key="15">
    <source>
        <dbReference type="PROSITE-ProRule" id="PRU00267"/>
    </source>
</evidence>
<dbReference type="AlphaFoldDB" id="A0AAN8EUV2"/>
<evidence type="ECO:0000256" key="8">
    <source>
        <dbReference type="ARBA" id="ARBA00023015"/>
    </source>
</evidence>
<keyword evidence="12 15" id="KW-0539">Nucleus</keyword>
<dbReference type="PANTHER" id="PTHR10373">
    <property type="entry name" value="TRANSCRIPTION FACTOR 7 FAMILY MEMBER"/>
    <property type="match status" value="1"/>
</dbReference>
<keyword evidence="9 15" id="KW-0238">DNA-binding</keyword>
<evidence type="ECO:0000256" key="12">
    <source>
        <dbReference type="ARBA" id="ARBA00023242"/>
    </source>
</evidence>
<evidence type="ECO:0000256" key="14">
    <source>
        <dbReference type="ARBA" id="ARBA00082882"/>
    </source>
</evidence>
<keyword evidence="11" id="KW-0804">Transcription</keyword>
<dbReference type="Gene3D" id="1.10.30.10">
    <property type="entry name" value="High mobility group box domain"/>
    <property type="match status" value="1"/>
</dbReference>
<evidence type="ECO:0000256" key="9">
    <source>
        <dbReference type="ARBA" id="ARBA00023125"/>
    </source>
</evidence>
<name>A0AAN8EUV2_TRICO</name>
<feature type="domain" description="HMG box" evidence="17">
    <location>
        <begin position="210"/>
        <end position="280"/>
    </location>
</feature>
<sequence>MADEGADEVKVFRRTDAEDLETNAQSSHQLAEDKKDVVLETELESRPNGDPLIGSKTGAFVKPIPSPSFANLANFQNAAAYSPSFGLPFMMPWIMGQPYGMGMRAPMSPSFVPCVMPAALSPHNMEMYRQMMMMNGPCSPLYGSMAAAGMKMDVPLAASMRSSNPLNQMNQMRLPFVSSPITSMANNMSHDGLRRTRDGKVKKVKQEDHIKKPLNAFMWFMKENRPKLMEELGYKEKQSAELNKELGKRWHDLPKEEQQKYFDMARADREQHKAKYPGWSARENYAVHKRKKKRRDKSEDVSDMKKCRARFGIANTDQWCKFCKRKKKCMYSTYDATDALSEEHGDRTSSGPSPLTSSLGPSPLGGVVDHDASDSESEVDEEDRTLVDMDIQEAAMQQQAITRDNELAAF</sequence>
<comment type="similarity">
    <text evidence="3">Belongs to the TCF/LEF family.</text>
</comment>
<dbReference type="EMBL" id="WIXE01023462">
    <property type="protein sequence ID" value="KAK5966457.1"/>
    <property type="molecule type" value="Genomic_DNA"/>
</dbReference>
<dbReference type="FunFam" id="1.10.30.10:FF:000059">
    <property type="entry name" value="Protein pop-1"/>
    <property type="match status" value="1"/>
</dbReference>
<proteinExistence type="inferred from homology"/>
<dbReference type="SMART" id="SM00398">
    <property type="entry name" value="HMG"/>
    <property type="match status" value="1"/>
</dbReference>
<dbReference type="GO" id="GO:0000785">
    <property type="term" value="C:chromatin"/>
    <property type="evidence" value="ECO:0007669"/>
    <property type="project" value="TreeGrafter"/>
</dbReference>
<dbReference type="InterPro" id="IPR036910">
    <property type="entry name" value="HMG_box_dom_sf"/>
</dbReference>
<dbReference type="GO" id="GO:0005737">
    <property type="term" value="C:cytoplasm"/>
    <property type="evidence" value="ECO:0007669"/>
    <property type="project" value="UniProtKB-SubCell"/>
</dbReference>
<feature type="compositionally biased region" description="Low complexity" evidence="16">
    <location>
        <begin position="348"/>
        <end position="367"/>
    </location>
</feature>
<dbReference type="GO" id="GO:0000978">
    <property type="term" value="F:RNA polymerase II cis-regulatory region sequence-specific DNA binding"/>
    <property type="evidence" value="ECO:0007669"/>
    <property type="project" value="TreeGrafter"/>
</dbReference>
<evidence type="ECO:0000256" key="3">
    <source>
        <dbReference type="ARBA" id="ARBA00006569"/>
    </source>
</evidence>
<evidence type="ECO:0000256" key="4">
    <source>
        <dbReference type="ARBA" id="ARBA00022473"/>
    </source>
</evidence>
<organism evidence="18 19">
    <name type="scientific">Trichostrongylus colubriformis</name>
    <name type="common">Black scour worm</name>
    <dbReference type="NCBI Taxonomy" id="6319"/>
    <lineage>
        <taxon>Eukaryota</taxon>
        <taxon>Metazoa</taxon>
        <taxon>Ecdysozoa</taxon>
        <taxon>Nematoda</taxon>
        <taxon>Chromadorea</taxon>
        <taxon>Rhabditida</taxon>
        <taxon>Rhabditina</taxon>
        <taxon>Rhabditomorpha</taxon>
        <taxon>Strongyloidea</taxon>
        <taxon>Trichostrongylidae</taxon>
        <taxon>Trichostrongylus</taxon>
    </lineage>
</organism>
<evidence type="ECO:0000256" key="6">
    <source>
        <dbReference type="ARBA" id="ARBA00022553"/>
    </source>
</evidence>
<keyword evidence="19" id="KW-1185">Reference proteome</keyword>
<gene>
    <name evidence="18" type="ORF">GCK32_007046</name>
</gene>
<dbReference type="Pfam" id="PF00505">
    <property type="entry name" value="HMG_box"/>
    <property type="match status" value="1"/>
</dbReference>
<evidence type="ECO:0000256" key="11">
    <source>
        <dbReference type="ARBA" id="ARBA00023163"/>
    </source>
</evidence>
<protein>
    <recommendedName>
        <fullName evidence="13">Protein pop-1</fullName>
    </recommendedName>
    <alternativeName>
        <fullName evidence="14">Posterior pharynx defect protein 1</fullName>
    </alternativeName>
</protein>
<dbReference type="Proteomes" id="UP001331761">
    <property type="component" value="Unassembled WGS sequence"/>
</dbReference>
<evidence type="ECO:0000256" key="1">
    <source>
        <dbReference type="ARBA" id="ARBA00004123"/>
    </source>
</evidence>
<keyword evidence="7" id="KW-0879">Wnt signaling pathway</keyword>
<feature type="DNA-binding region" description="HMG box" evidence="15">
    <location>
        <begin position="210"/>
        <end position="280"/>
    </location>
</feature>
<dbReference type="GO" id="GO:0000981">
    <property type="term" value="F:DNA-binding transcription factor activity, RNA polymerase II-specific"/>
    <property type="evidence" value="ECO:0007669"/>
    <property type="project" value="TreeGrafter"/>
</dbReference>
<evidence type="ECO:0000256" key="5">
    <source>
        <dbReference type="ARBA" id="ARBA00022490"/>
    </source>
</evidence>
<keyword evidence="6" id="KW-0597">Phosphoprotein</keyword>
<feature type="compositionally biased region" description="Basic and acidic residues" evidence="16">
    <location>
        <begin position="191"/>
        <end position="206"/>
    </location>
</feature>